<feature type="non-terminal residue" evidence="2">
    <location>
        <position position="1"/>
    </location>
</feature>
<dbReference type="PANTHER" id="PTHR35043:SF7">
    <property type="entry name" value="TRANSCRIPTION FACTOR DOMAIN-CONTAINING PROTEIN"/>
    <property type="match status" value="1"/>
</dbReference>
<comment type="caution">
    <text evidence="2">The sequence shown here is derived from an EMBL/GenBank/DDBJ whole genome shotgun (WGS) entry which is preliminary data.</text>
</comment>
<proteinExistence type="predicted"/>
<name>A0AAD6XSR8_9AGAR</name>
<sequence length="111" mass="12309">LIGAVFGAIHCAAWKADFSSLKQMWMWRVCSLLVTAIPVGYAAAVATGMTLATWLSFNIPIVIAILHTPLLYSYVVIYLIARLFLLILPFTTLRALPHGVFVDVNWSVYIP</sequence>
<evidence type="ECO:0000256" key="1">
    <source>
        <dbReference type="SAM" id="Phobius"/>
    </source>
</evidence>
<evidence type="ECO:0000313" key="2">
    <source>
        <dbReference type="EMBL" id="KAJ7092786.1"/>
    </source>
</evidence>
<keyword evidence="1" id="KW-0472">Membrane</keyword>
<feature type="transmembrane region" description="Helical" evidence="1">
    <location>
        <begin position="61"/>
        <end position="88"/>
    </location>
</feature>
<protein>
    <submittedName>
        <fullName evidence="2">Uncharacterized protein</fullName>
    </submittedName>
</protein>
<accession>A0AAD6XSR8</accession>
<evidence type="ECO:0000313" key="3">
    <source>
        <dbReference type="Proteomes" id="UP001222325"/>
    </source>
</evidence>
<dbReference type="EMBL" id="JARJCN010000017">
    <property type="protein sequence ID" value="KAJ7092786.1"/>
    <property type="molecule type" value="Genomic_DNA"/>
</dbReference>
<dbReference type="PANTHER" id="PTHR35043">
    <property type="entry name" value="TRANSCRIPTION FACTOR DOMAIN-CONTAINING PROTEIN"/>
    <property type="match status" value="1"/>
</dbReference>
<keyword evidence="1" id="KW-1133">Transmembrane helix</keyword>
<keyword evidence="1" id="KW-0812">Transmembrane</keyword>
<dbReference type="AlphaFoldDB" id="A0AAD6XSR8"/>
<keyword evidence="3" id="KW-1185">Reference proteome</keyword>
<feature type="transmembrane region" description="Helical" evidence="1">
    <location>
        <begin position="29"/>
        <end position="55"/>
    </location>
</feature>
<dbReference type="Proteomes" id="UP001222325">
    <property type="component" value="Unassembled WGS sequence"/>
</dbReference>
<reference evidence="2" key="1">
    <citation type="submission" date="2023-03" db="EMBL/GenBank/DDBJ databases">
        <title>Massive genome expansion in bonnet fungi (Mycena s.s.) driven by repeated elements and novel gene families across ecological guilds.</title>
        <authorList>
            <consortium name="Lawrence Berkeley National Laboratory"/>
            <person name="Harder C.B."/>
            <person name="Miyauchi S."/>
            <person name="Viragh M."/>
            <person name="Kuo A."/>
            <person name="Thoen E."/>
            <person name="Andreopoulos B."/>
            <person name="Lu D."/>
            <person name="Skrede I."/>
            <person name="Drula E."/>
            <person name="Henrissat B."/>
            <person name="Morin E."/>
            <person name="Kohler A."/>
            <person name="Barry K."/>
            <person name="LaButti K."/>
            <person name="Morin E."/>
            <person name="Salamov A."/>
            <person name="Lipzen A."/>
            <person name="Mereny Z."/>
            <person name="Hegedus B."/>
            <person name="Baldrian P."/>
            <person name="Stursova M."/>
            <person name="Weitz H."/>
            <person name="Taylor A."/>
            <person name="Grigoriev I.V."/>
            <person name="Nagy L.G."/>
            <person name="Martin F."/>
            <person name="Kauserud H."/>
        </authorList>
    </citation>
    <scope>NUCLEOTIDE SEQUENCE</scope>
    <source>
        <strain evidence="2">CBHHK173m</strain>
    </source>
</reference>
<feature type="non-terminal residue" evidence="2">
    <location>
        <position position="111"/>
    </location>
</feature>
<organism evidence="2 3">
    <name type="scientific">Mycena belliarum</name>
    <dbReference type="NCBI Taxonomy" id="1033014"/>
    <lineage>
        <taxon>Eukaryota</taxon>
        <taxon>Fungi</taxon>
        <taxon>Dikarya</taxon>
        <taxon>Basidiomycota</taxon>
        <taxon>Agaricomycotina</taxon>
        <taxon>Agaricomycetes</taxon>
        <taxon>Agaricomycetidae</taxon>
        <taxon>Agaricales</taxon>
        <taxon>Marasmiineae</taxon>
        <taxon>Mycenaceae</taxon>
        <taxon>Mycena</taxon>
    </lineage>
</organism>
<gene>
    <name evidence="2" type="ORF">B0H15DRAFT_734438</name>
</gene>